<dbReference type="PROSITE" id="PS50297">
    <property type="entry name" value="ANK_REP_REGION"/>
    <property type="match status" value="1"/>
</dbReference>
<dbReference type="PROSITE" id="PS50088">
    <property type="entry name" value="ANK_REPEAT"/>
    <property type="match status" value="1"/>
</dbReference>
<name>A0A9W7Y8G8_9FUNG</name>
<dbReference type="PANTHER" id="PTHR16027:SF6">
    <property type="entry name" value="DILUTE DOMAIN-CONTAINING PROTEIN"/>
    <property type="match status" value="1"/>
</dbReference>
<dbReference type="SMART" id="SM00248">
    <property type="entry name" value="ANK"/>
    <property type="match status" value="1"/>
</dbReference>
<dbReference type="InterPro" id="IPR002110">
    <property type="entry name" value="Ankyrin_rpt"/>
</dbReference>
<dbReference type="InterPro" id="IPR002710">
    <property type="entry name" value="Dilute_dom"/>
</dbReference>
<feature type="region of interest" description="Disordered" evidence="2">
    <location>
        <begin position="544"/>
        <end position="566"/>
    </location>
</feature>
<evidence type="ECO:0000259" key="3">
    <source>
        <dbReference type="PROSITE" id="PS51126"/>
    </source>
</evidence>
<dbReference type="PROSITE" id="PS51126">
    <property type="entry name" value="DILUTE"/>
    <property type="match status" value="1"/>
</dbReference>
<feature type="compositionally biased region" description="Polar residues" evidence="2">
    <location>
        <begin position="164"/>
        <end position="183"/>
    </location>
</feature>
<proteinExistence type="predicted"/>
<feature type="compositionally biased region" description="Low complexity" evidence="2">
    <location>
        <begin position="1004"/>
        <end position="1013"/>
    </location>
</feature>
<feature type="region of interest" description="Disordered" evidence="2">
    <location>
        <begin position="772"/>
        <end position="797"/>
    </location>
</feature>
<dbReference type="AlphaFoldDB" id="A0A9W7Y8G8"/>
<feature type="compositionally biased region" description="Low complexity" evidence="2">
    <location>
        <begin position="884"/>
        <end position="894"/>
    </location>
</feature>
<protein>
    <recommendedName>
        <fullName evidence="3">Dilute domain-containing protein</fullName>
    </recommendedName>
</protein>
<comment type="caution">
    <text evidence="4">The sequence shown here is derived from an EMBL/GenBank/DDBJ whole genome shotgun (WGS) entry which is preliminary data.</text>
</comment>
<dbReference type="Proteomes" id="UP001149813">
    <property type="component" value="Unassembled WGS sequence"/>
</dbReference>
<feature type="compositionally biased region" description="Low complexity" evidence="2">
    <location>
        <begin position="904"/>
        <end position="915"/>
    </location>
</feature>
<evidence type="ECO:0000313" key="5">
    <source>
        <dbReference type="Proteomes" id="UP001149813"/>
    </source>
</evidence>
<feature type="compositionally biased region" description="Basic and acidic residues" evidence="2">
    <location>
        <begin position="470"/>
        <end position="479"/>
    </location>
</feature>
<feature type="region of interest" description="Disordered" evidence="2">
    <location>
        <begin position="1119"/>
        <end position="1152"/>
    </location>
</feature>
<accession>A0A9W7Y8G8</accession>
<dbReference type="Pfam" id="PF01843">
    <property type="entry name" value="DIL"/>
    <property type="match status" value="1"/>
</dbReference>
<feature type="compositionally biased region" description="Polar residues" evidence="2">
    <location>
        <begin position="104"/>
        <end position="123"/>
    </location>
</feature>
<dbReference type="SUPFAM" id="SSF48403">
    <property type="entry name" value="Ankyrin repeat"/>
    <property type="match status" value="1"/>
</dbReference>
<keyword evidence="1" id="KW-0040">ANK repeat</keyword>
<feature type="compositionally biased region" description="Polar residues" evidence="2">
    <location>
        <begin position="974"/>
        <end position="990"/>
    </location>
</feature>
<dbReference type="SMART" id="SM01132">
    <property type="entry name" value="DIL"/>
    <property type="match status" value="1"/>
</dbReference>
<feature type="domain" description="Dilute" evidence="3">
    <location>
        <begin position="362"/>
        <end position="768"/>
    </location>
</feature>
<dbReference type="InterPro" id="IPR052072">
    <property type="entry name" value="Vascular_dev_regulator"/>
</dbReference>
<organism evidence="4 5">
    <name type="scientific">Coemansia erecta</name>
    <dbReference type="NCBI Taxonomy" id="147472"/>
    <lineage>
        <taxon>Eukaryota</taxon>
        <taxon>Fungi</taxon>
        <taxon>Fungi incertae sedis</taxon>
        <taxon>Zoopagomycota</taxon>
        <taxon>Kickxellomycotina</taxon>
        <taxon>Kickxellomycetes</taxon>
        <taxon>Kickxellales</taxon>
        <taxon>Kickxellaceae</taxon>
        <taxon>Coemansia</taxon>
    </lineage>
</organism>
<feature type="region of interest" description="Disordered" evidence="2">
    <location>
        <begin position="863"/>
        <end position="1060"/>
    </location>
</feature>
<dbReference type="EMBL" id="JANBOJ010000007">
    <property type="protein sequence ID" value="KAJ1725340.1"/>
    <property type="molecule type" value="Genomic_DNA"/>
</dbReference>
<feature type="compositionally biased region" description="Low complexity" evidence="2">
    <location>
        <begin position="1127"/>
        <end position="1136"/>
    </location>
</feature>
<dbReference type="InterPro" id="IPR036770">
    <property type="entry name" value="Ankyrin_rpt-contain_sf"/>
</dbReference>
<dbReference type="OrthoDB" id="426293at2759"/>
<dbReference type="Pfam" id="PF00023">
    <property type="entry name" value="Ank"/>
    <property type="match status" value="1"/>
</dbReference>
<dbReference type="Gene3D" id="1.25.40.20">
    <property type="entry name" value="Ankyrin repeat-containing domain"/>
    <property type="match status" value="1"/>
</dbReference>
<feature type="region of interest" description="Disordered" evidence="2">
    <location>
        <begin position="658"/>
        <end position="687"/>
    </location>
</feature>
<sequence length="1167" mass="125527">MENGKSDSTYSNDFLSEQDIVQSAQLSDDEKRELLSQRFARLASNGDLNALEQMWETCQGSKWVDIDYRDDQGSTPLICVSCFGHTHIAELLLSNGANVNSQDNSLALGTPSRRGNQTPNGSDAGSFGAAGIEEAGDADGVVVGSPRSGDHSSIGTPGRRNNGRDSMSAGQSVLSMLQASSAKSSRHATADGSDSNAGRESRTRSASKSPLAAAVVTAEDGLQMVLGDETEPNSRAASSDEAGNVDNTLSGRLRALTTDKSESSDVYTNIDAASDNGDEQEETLPFDWDTLQLDQMYVISPATVPQFLHAVVKDIRPERWIQSTVLPEHRFVSASMIFLAARFAHHLGAPDFLDTFLADTIASIIHEVQTHKSDPINLAFWITNIQTLVYFLKRDSTLVQITSDAQGRMSECMQDAYALLIKAVETEIEPLIDSSLLAYDSMPELFADVKFETEKSQRLSMFFFGNQTDTSRKSSDGRPLRRSQTLLHQPKEGRARRGSLLSSSRPQPATGAPATASGSVPAWIACLERLKSGSDMSISPYDHGAASIHKRPSSGDTYVSGRSSHDSTRASVSTAGLFSNPTPRTVLYIIECLLDLLEMCEIHPTIVWGVMRQMFCYLGGEMFNRVLTTRDFCSRSRAMSIRINLSQLSDWVRANGKRLTPPQSAATKTSQAGNDGDSTSAETPTEASFPTAETLLFKNYFDPLVELLELLQCLTHLPDLAEYFETTSKMQSLNILQQETVVANYRYEVQEKRIDSEVVSYLESISKEIREGQRAEREKQSIERASRRSTASAFTERRTMDGRPSLFSFDMSTTGSRGAGGLVRFSAEPVVNAGLASDISAYAERAANGSSSREASLNIPMSRLSSESVGQSPSISSGMVSILPPSTGQSASGGATPGAGPGPAAGTRGRTGSTRGARRGLLLPIARSGSTAGNRPSARGLFSGPATAGPTGGVGSTSTSLGNTRLSESLEPISETSSVMSRQRSHTTIDTVDDCDNDSEHGSGRSSVVLSGRHSGEVFGGHSLQAPNTAPVGRSWARSNASEQEYGHGEDLTASLRGPKGKKCLPEDMTELLDSVELLPFAVPTSREWQTWWQSQTAGADAKRSRDWSNDTVAYHLQRQQKDDGDAGAAKGVAAQSLKSANAEQKQRPELAPAVPSEFLNVLSQTA</sequence>
<evidence type="ECO:0000256" key="1">
    <source>
        <dbReference type="PROSITE-ProRule" id="PRU00023"/>
    </source>
</evidence>
<evidence type="ECO:0000313" key="4">
    <source>
        <dbReference type="EMBL" id="KAJ1725340.1"/>
    </source>
</evidence>
<reference evidence="4" key="1">
    <citation type="submission" date="2022-07" db="EMBL/GenBank/DDBJ databases">
        <title>Phylogenomic reconstructions and comparative analyses of Kickxellomycotina fungi.</title>
        <authorList>
            <person name="Reynolds N.K."/>
            <person name="Stajich J.E."/>
            <person name="Barry K."/>
            <person name="Grigoriev I.V."/>
            <person name="Crous P."/>
            <person name="Smith M.E."/>
        </authorList>
    </citation>
    <scope>NUCLEOTIDE SEQUENCE</scope>
    <source>
        <strain evidence="4">NBRC 32514</strain>
    </source>
</reference>
<dbReference type="PANTHER" id="PTHR16027">
    <property type="entry name" value="DILUTE DOMAIN-CONTAINING PROTEIN YPR089W"/>
    <property type="match status" value="1"/>
</dbReference>
<dbReference type="GO" id="GO:0051020">
    <property type="term" value="F:GTPase binding"/>
    <property type="evidence" value="ECO:0007669"/>
    <property type="project" value="TreeGrafter"/>
</dbReference>
<feature type="compositionally biased region" description="Polar residues" evidence="2">
    <location>
        <begin position="863"/>
        <end position="879"/>
    </location>
</feature>
<feature type="region of interest" description="Disordered" evidence="2">
    <location>
        <begin position="104"/>
        <end position="212"/>
    </location>
</feature>
<evidence type="ECO:0000256" key="2">
    <source>
        <dbReference type="SAM" id="MobiDB-lite"/>
    </source>
</evidence>
<gene>
    <name evidence="4" type="ORF">LPJ53_000472</name>
</gene>
<feature type="region of interest" description="Disordered" evidence="2">
    <location>
        <begin position="469"/>
        <end position="517"/>
    </location>
</feature>
<keyword evidence="5" id="KW-1185">Reference proteome</keyword>
<feature type="repeat" description="ANK" evidence="1">
    <location>
        <begin position="72"/>
        <end position="104"/>
    </location>
</feature>
<feature type="compositionally biased region" description="Basic and acidic residues" evidence="2">
    <location>
        <begin position="772"/>
        <end position="786"/>
    </location>
</feature>
<feature type="compositionally biased region" description="Polar residues" evidence="2">
    <location>
        <begin position="661"/>
        <end position="687"/>
    </location>
</feature>